<dbReference type="VEuPathDB" id="VectorBase:HLOH_062956"/>
<name>A0A9J6FVC2_HAELO</name>
<dbReference type="AlphaFoldDB" id="A0A9J6FVC2"/>
<dbReference type="Gene3D" id="3.30.420.10">
    <property type="entry name" value="Ribonuclease H-like superfamily/Ribonuclease H"/>
    <property type="match status" value="1"/>
</dbReference>
<gene>
    <name evidence="2" type="ORF">HPB48_006122</name>
</gene>
<dbReference type="GO" id="GO:0003676">
    <property type="term" value="F:nucleic acid binding"/>
    <property type="evidence" value="ECO:0007669"/>
    <property type="project" value="InterPro"/>
</dbReference>
<comment type="caution">
    <text evidence="2">The sequence shown here is derived from an EMBL/GenBank/DDBJ whole genome shotgun (WGS) entry which is preliminary data.</text>
</comment>
<dbReference type="EMBL" id="JABSTR010000004">
    <property type="protein sequence ID" value="KAH9367194.1"/>
    <property type="molecule type" value="Genomic_DNA"/>
</dbReference>
<dbReference type="CDD" id="cd09276">
    <property type="entry name" value="Rnase_HI_RT_non_LTR"/>
    <property type="match status" value="1"/>
</dbReference>
<evidence type="ECO:0000313" key="3">
    <source>
        <dbReference type="Proteomes" id="UP000821853"/>
    </source>
</evidence>
<dbReference type="GO" id="GO:0004523">
    <property type="term" value="F:RNA-DNA hybrid ribonuclease activity"/>
    <property type="evidence" value="ECO:0007669"/>
    <property type="project" value="InterPro"/>
</dbReference>
<keyword evidence="3" id="KW-1185">Reference proteome</keyword>
<accession>A0A9J6FVC2</accession>
<dbReference type="Pfam" id="PF00075">
    <property type="entry name" value="RNase_H"/>
    <property type="match status" value="1"/>
</dbReference>
<protein>
    <recommendedName>
        <fullName evidence="1">RNase H type-1 domain-containing protein</fullName>
    </recommendedName>
</protein>
<feature type="domain" description="RNase H type-1" evidence="1">
    <location>
        <begin position="138"/>
        <end position="267"/>
    </location>
</feature>
<organism evidence="2 3">
    <name type="scientific">Haemaphysalis longicornis</name>
    <name type="common">Bush tick</name>
    <dbReference type="NCBI Taxonomy" id="44386"/>
    <lineage>
        <taxon>Eukaryota</taxon>
        <taxon>Metazoa</taxon>
        <taxon>Ecdysozoa</taxon>
        <taxon>Arthropoda</taxon>
        <taxon>Chelicerata</taxon>
        <taxon>Arachnida</taxon>
        <taxon>Acari</taxon>
        <taxon>Parasitiformes</taxon>
        <taxon>Ixodida</taxon>
        <taxon>Ixodoidea</taxon>
        <taxon>Ixodidae</taxon>
        <taxon>Haemaphysalinae</taxon>
        <taxon>Haemaphysalis</taxon>
    </lineage>
</organism>
<sequence length="327" mass="37128">MHRRLPLKKYQQLYTQLVLPITTYASLAWWPDNPPAYLQSKLKPVQRIPLLTVTGAVRTVRSEVLDALPGNLPICERLAALGHLFTLFQPRKDVKYGNLDFKAAEVQPQYNEWSTHPANRKPCRFHRLTHNQAIQMSREPGIHMYSDGSCTERAAGAALATGSLVVAKRFKLTPPCSAYAAEIVAFTEVLRYLLVLQPELPVFIYTDRLSLLLALGSIRSRSTEIDNIRNLIERLSSRLSISFYHVKGHSGLLGNELADHLAVDREQSDIPCRSRWWSWRFLGAAFRLWSPGSIFLSSQWFWDPFVCVNPTSVRSYLHGIGCTGLRL</sequence>
<dbReference type="Proteomes" id="UP000821853">
    <property type="component" value="Chromosome 2"/>
</dbReference>
<dbReference type="InterPro" id="IPR036397">
    <property type="entry name" value="RNaseH_sf"/>
</dbReference>
<evidence type="ECO:0000259" key="1">
    <source>
        <dbReference type="PROSITE" id="PS50879"/>
    </source>
</evidence>
<reference evidence="2 3" key="1">
    <citation type="journal article" date="2020" name="Cell">
        <title>Large-Scale Comparative Analyses of Tick Genomes Elucidate Their Genetic Diversity and Vector Capacities.</title>
        <authorList>
            <consortium name="Tick Genome and Microbiome Consortium (TIGMIC)"/>
            <person name="Jia N."/>
            <person name="Wang J."/>
            <person name="Shi W."/>
            <person name="Du L."/>
            <person name="Sun Y."/>
            <person name="Zhan W."/>
            <person name="Jiang J.F."/>
            <person name="Wang Q."/>
            <person name="Zhang B."/>
            <person name="Ji P."/>
            <person name="Bell-Sakyi L."/>
            <person name="Cui X.M."/>
            <person name="Yuan T.T."/>
            <person name="Jiang B.G."/>
            <person name="Yang W.F."/>
            <person name="Lam T.T."/>
            <person name="Chang Q.C."/>
            <person name="Ding S.J."/>
            <person name="Wang X.J."/>
            <person name="Zhu J.G."/>
            <person name="Ruan X.D."/>
            <person name="Zhao L."/>
            <person name="Wei J.T."/>
            <person name="Ye R.Z."/>
            <person name="Que T.C."/>
            <person name="Du C.H."/>
            <person name="Zhou Y.H."/>
            <person name="Cheng J.X."/>
            <person name="Dai P.F."/>
            <person name="Guo W.B."/>
            <person name="Han X.H."/>
            <person name="Huang E.J."/>
            <person name="Li L.F."/>
            <person name="Wei W."/>
            <person name="Gao Y.C."/>
            <person name="Liu J.Z."/>
            <person name="Shao H.Z."/>
            <person name="Wang X."/>
            <person name="Wang C.C."/>
            <person name="Yang T.C."/>
            <person name="Huo Q.B."/>
            <person name="Li W."/>
            <person name="Chen H.Y."/>
            <person name="Chen S.E."/>
            <person name="Zhou L.G."/>
            <person name="Ni X.B."/>
            <person name="Tian J.H."/>
            <person name="Sheng Y."/>
            <person name="Liu T."/>
            <person name="Pan Y.S."/>
            <person name="Xia L.Y."/>
            <person name="Li J."/>
            <person name="Zhao F."/>
            <person name="Cao W.C."/>
        </authorList>
    </citation>
    <scope>NUCLEOTIDE SEQUENCE [LARGE SCALE GENOMIC DNA]</scope>
    <source>
        <strain evidence="2">HaeL-2018</strain>
    </source>
</reference>
<dbReference type="SUPFAM" id="SSF53098">
    <property type="entry name" value="Ribonuclease H-like"/>
    <property type="match status" value="1"/>
</dbReference>
<dbReference type="OrthoDB" id="6514649at2759"/>
<evidence type="ECO:0000313" key="2">
    <source>
        <dbReference type="EMBL" id="KAH9367194.1"/>
    </source>
</evidence>
<dbReference type="PROSITE" id="PS50879">
    <property type="entry name" value="RNASE_H_1"/>
    <property type="match status" value="1"/>
</dbReference>
<proteinExistence type="predicted"/>
<dbReference type="InterPro" id="IPR012337">
    <property type="entry name" value="RNaseH-like_sf"/>
</dbReference>
<dbReference type="InterPro" id="IPR002156">
    <property type="entry name" value="RNaseH_domain"/>
</dbReference>
<dbReference type="OMA" id="FNINHAI"/>